<evidence type="ECO:0000313" key="1">
    <source>
        <dbReference type="EMBL" id="MFB9327821.1"/>
    </source>
</evidence>
<keyword evidence="1" id="KW-0378">Hydrolase</keyword>
<dbReference type="Gene3D" id="1.10.30.50">
    <property type="match status" value="1"/>
</dbReference>
<organism evidence="1 2">
    <name type="scientific">Paenibacillus aurantiacus</name>
    <dbReference type="NCBI Taxonomy" id="1936118"/>
    <lineage>
        <taxon>Bacteria</taxon>
        <taxon>Bacillati</taxon>
        <taxon>Bacillota</taxon>
        <taxon>Bacilli</taxon>
        <taxon>Bacillales</taxon>
        <taxon>Paenibacillaceae</taxon>
        <taxon>Paenibacillus</taxon>
    </lineage>
</organism>
<proteinExistence type="predicted"/>
<protein>
    <submittedName>
        <fullName evidence="1">HNH endonuclease</fullName>
    </submittedName>
</protein>
<reference evidence="1 2" key="1">
    <citation type="submission" date="2024-09" db="EMBL/GenBank/DDBJ databases">
        <authorList>
            <person name="Sun Q."/>
            <person name="Mori K."/>
        </authorList>
    </citation>
    <scope>NUCLEOTIDE SEQUENCE [LARGE SCALE GENOMIC DNA]</scope>
    <source>
        <strain evidence="1 2">TISTR 2452</strain>
    </source>
</reference>
<keyword evidence="1" id="KW-0255">Endonuclease</keyword>
<sequence length="354" mass="42229">MWQITLDNYAKKITRGFDNFVDDFFNWVLDRKPTESLTELFERAKNIEGRLGEVSRATSVSKWLVRFANCAESEKISYYYYYKIKNYHLFTDTGVPVWRFLGSTKSMISKCFHYFYSTLIDTVAFQDAYINDYEGGAELKKQFRTYVGEKHPICPYCDHTRIDLDRFSSIDHFFPKAIHPLLSIHSNNLVLACSACNDRIKQAQVLIPALHPYIHEPHDYFQFYFSSNYQVIFARPKLPSHLDITKKYMISYQIEALYQKRLDILVKELSELRGNVRRAFRRYRNLSVKRWNCSSDEEVVKRMLEYHIKYRINKNYKLKGQKPMVKMIIDFYTDIQNRFLESESRFIVINVVGY</sequence>
<keyword evidence="2" id="KW-1185">Reference proteome</keyword>
<dbReference type="EMBL" id="JBHMDO010000030">
    <property type="protein sequence ID" value="MFB9327821.1"/>
    <property type="molecule type" value="Genomic_DNA"/>
</dbReference>
<dbReference type="CDD" id="cd00085">
    <property type="entry name" value="HNHc"/>
    <property type="match status" value="1"/>
</dbReference>
<evidence type="ECO:0000313" key="2">
    <source>
        <dbReference type="Proteomes" id="UP001589747"/>
    </source>
</evidence>
<comment type="caution">
    <text evidence="1">The sequence shown here is derived from an EMBL/GenBank/DDBJ whole genome shotgun (WGS) entry which is preliminary data.</text>
</comment>
<dbReference type="RefSeq" id="WP_377496526.1">
    <property type="nucleotide sequence ID" value="NZ_JBHMDO010000030.1"/>
</dbReference>
<gene>
    <name evidence="1" type="ORF">ACFFSY_17985</name>
</gene>
<name>A0ABV5KTA9_9BACL</name>
<dbReference type="Proteomes" id="UP001589747">
    <property type="component" value="Unassembled WGS sequence"/>
</dbReference>
<keyword evidence="1" id="KW-0540">Nuclease</keyword>
<accession>A0ABV5KTA9</accession>
<dbReference type="GO" id="GO:0004519">
    <property type="term" value="F:endonuclease activity"/>
    <property type="evidence" value="ECO:0007669"/>
    <property type="project" value="UniProtKB-KW"/>
</dbReference>
<dbReference type="InterPro" id="IPR003615">
    <property type="entry name" value="HNH_nuc"/>
</dbReference>